<evidence type="ECO:0000259" key="8">
    <source>
        <dbReference type="PROSITE" id="PS51192"/>
    </source>
</evidence>
<dbReference type="Gene3D" id="1.20.120.1080">
    <property type="match status" value="1"/>
</dbReference>
<comment type="caution">
    <text evidence="10">The sequence shown here is derived from an EMBL/GenBank/DDBJ whole genome shotgun (WGS) entry which is preliminary data.</text>
</comment>
<keyword evidence="11" id="KW-1185">Reference proteome</keyword>
<dbReference type="EMBL" id="MDYQ01000048">
    <property type="protein sequence ID" value="PRP85251.1"/>
    <property type="molecule type" value="Genomic_DNA"/>
</dbReference>
<dbReference type="InterPro" id="IPR007502">
    <property type="entry name" value="Helicase-assoc_dom"/>
</dbReference>
<dbReference type="Gene3D" id="3.40.50.300">
    <property type="entry name" value="P-loop containing nucleotide triphosphate hydrolases"/>
    <property type="match status" value="2"/>
</dbReference>
<dbReference type="InterPro" id="IPR014001">
    <property type="entry name" value="Helicase_ATP-bd"/>
</dbReference>
<dbReference type="InterPro" id="IPR002464">
    <property type="entry name" value="DNA/RNA_helicase_DEAH_CS"/>
</dbReference>
<evidence type="ECO:0000256" key="7">
    <source>
        <dbReference type="ARBA" id="ARBA00047984"/>
    </source>
</evidence>
<dbReference type="InterPro" id="IPR048333">
    <property type="entry name" value="HA2_WH"/>
</dbReference>
<accession>A0A2P6NMS4</accession>
<evidence type="ECO:0000256" key="3">
    <source>
        <dbReference type="ARBA" id="ARBA00022741"/>
    </source>
</evidence>
<dbReference type="GO" id="GO:0005524">
    <property type="term" value="F:ATP binding"/>
    <property type="evidence" value="ECO:0007669"/>
    <property type="project" value="UniProtKB-KW"/>
</dbReference>
<dbReference type="CDD" id="cd18791">
    <property type="entry name" value="SF2_C_RHA"/>
    <property type="match status" value="1"/>
</dbReference>
<dbReference type="PROSITE" id="PS51194">
    <property type="entry name" value="HELICASE_CTER"/>
    <property type="match status" value="1"/>
</dbReference>
<dbReference type="Proteomes" id="UP000241769">
    <property type="component" value="Unassembled WGS sequence"/>
</dbReference>
<sequence>MFQKPASAAGAFSKPFQVNEKLEARAAAQVVQIDRETTYESGAPVYNSLSRLSISQQRLALPVYKARRQFLYLVEKYQVVVVVGETGSGKTTQLPQYLVEAGWSCGGGKQVGCTQPRRVAATSVATRVAEEMSCNLGTKVGYSIRFDEMASEETVIKYLTDGMLLRECMVDPLLTRYSVIMIDEAHERSLHTDVILGLLKKILSKRSDLRVVVSSATINAQDIKDFFETNRTRDEKKDSCRIMSIEGRTYPVDVHYLVEPVSDYNEAAVQTVLDIHRTQPEGDVLVFLTGQEEIDRVVLSLQDRGDSRLRVLPMYSGLSADKLPLVFEAPPARTRKVIVATNIAETSITIDGIVYVVDCGFAKIRAYNARLGIETLVVQAISQATAKQRAGRAGRNRAGKCYRLFTEEDFHRLTPLPVPEMQRTNLTPVVLCLKSMGIDNILHFDFMTPPPVGNLIRSLEILYSLGALDNDAKLTTPVGTTMAEFPVDPYMAKIVSSVYNPPLLTLPQLLSSGEEYKCSEEVLTIAAMLSVQTVWSFTYEQRHNADGARRKFAVYEGDHLTLLNVYNSFLAKNKNRDWCKSNFMNYRALIRAMDVRNQLKKYLKRWRVPVVSTTNSSNITKCILSGYFANVARLQPDGSYRTLRSNQSLYIHPISVLNNSNPEWVLYHEVVQTNKVYMREVTTIDSAWLSVIAPQFYEVNTKSSQHMRSLEEKEDVNETASVFSPAPNDGALLSLSSEGAVLFASKDGVKISITFINPTMPLPEPRSSGFCVCAGLDPLQQALCMPQFTRHLHALPVMGEGVPLPGQ</sequence>
<comment type="similarity">
    <text evidence="1">Belongs to the DEAD box helicase family. DEAH subfamily.</text>
</comment>
<keyword evidence="3" id="KW-0547">Nucleotide-binding</keyword>
<dbReference type="InterPro" id="IPR011545">
    <property type="entry name" value="DEAD/DEAH_box_helicase_dom"/>
</dbReference>
<dbReference type="Pfam" id="PF00270">
    <property type="entry name" value="DEAD"/>
    <property type="match status" value="1"/>
</dbReference>
<dbReference type="Pfam" id="PF00271">
    <property type="entry name" value="Helicase_C"/>
    <property type="match status" value="1"/>
</dbReference>
<dbReference type="Pfam" id="PF07717">
    <property type="entry name" value="OB_NTP_bind"/>
    <property type="match status" value="1"/>
</dbReference>
<dbReference type="InterPro" id="IPR027417">
    <property type="entry name" value="P-loop_NTPase"/>
</dbReference>
<organism evidence="10 11">
    <name type="scientific">Planoprotostelium fungivorum</name>
    <dbReference type="NCBI Taxonomy" id="1890364"/>
    <lineage>
        <taxon>Eukaryota</taxon>
        <taxon>Amoebozoa</taxon>
        <taxon>Evosea</taxon>
        <taxon>Variosea</taxon>
        <taxon>Cavosteliida</taxon>
        <taxon>Cavosteliaceae</taxon>
        <taxon>Planoprotostelium</taxon>
    </lineage>
</organism>
<dbReference type="SUPFAM" id="SSF52540">
    <property type="entry name" value="P-loop containing nucleoside triphosphate hydrolases"/>
    <property type="match status" value="1"/>
</dbReference>
<reference evidence="10 11" key="1">
    <citation type="journal article" date="2018" name="Genome Biol. Evol.">
        <title>Multiple Roots of Fruiting Body Formation in Amoebozoa.</title>
        <authorList>
            <person name="Hillmann F."/>
            <person name="Forbes G."/>
            <person name="Novohradska S."/>
            <person name="Ferling I."/>
            <person name="Riege K."/>
            <person name="Groth M."/>
            <person name="Westermann M."/>
            <person name="Marz M."/>
            <person name="Spaller T."/>
            <person name="Winckler T."/>
            <person name="Schaap P."/>
            <person name="Glockner G."/>
        </authorList>
    </citation>
    <scope>NUCLEOTIDE SEQUENCE [LARGE SCALE GENOMIC DNA]</scope>
    <source>
        <strain evidence="10 11">Jena</strain>
    </source>
</reference>
<dbReference type="FunFam" id="3.40.50.300:FF:000145">
    <property type="entry name" value="probable ATP-dependent RNA helicase DHX40"/>
    <property type="match status" value="1"/>
</dbReference>
<evidence type="ECO:0000313" key="10">
    <source>
        <dbReference type="EMBL" id="PRP85251.1"/>
    </source>
</evidence>
<dbReference type="SMART" id="SM00490">
    <property type="entry name" value="HELICc"/>
    <property type="match status" value="1"/>
</dbReference>
<dbReference type="InterPro" id="IPR011709">
    <property type="entry name" value="DEAD-box_helicase_OB_fold"/>
</dbReference>
<dbReference type="GO" id="GO:0003723">
    <property type="term" value="F:RNA binding"/>
    <property type="evidence" value="ECO:0007669"/>
    <property type="project" value="TreeGrafter"/>
</dbReference>
<proteinExistence type="inferred from homology"/>
<evidence type="ECO:0000256" key="1">
    <source>
        <dbReference type="ARBA" id="ARBA00008792"/>
    </source>
</evidence>
<evidence type="ECO:0000256" key="4">
    <source>
        <dbReference type="ARBA" id="ARBA00022801"/>
    </source>
</evidence>
<keyword evidence="6" id="KW-0067">ATP-binding</keyword>
<dbReference type="PANTHER" id="PTHR18934:SF136">
    <property type="entry name" value="ATP-DEPENDENT RNA HELICASE DHX35-RELATED"/>
    <property type="match status" value="1"/>
</dbReference>
<evidence type="ECO:0000313" key="11">
    <source>
        <dbReference type="Proteomes" id="UP000241769"/>
    </source>
</evidence>
<dbReference type="GO" id="GO:0016787">
    <property type="term" value="F:hydrolase activity"/>
    <property type="evidence" value="ECO:0007669"/>
    <property type="project" value="UniProtKB-KW"/>
</dbReference>
<evidence type="ECO:0000256" key="5">
    <source>
        <dbReference type="ARBA" id="ARBA00022806"/>
    </source>
</evidence>
<feature type="domain" description="Helicase ATP-binding" evidence="8">
    <location>
        <begin position="71"/>
        <end position="236"/>
    </location>
</feature>
<evidence type="ECO:0000256" key="2">
    <source>
        <dbReference type="ARBA" id="ARBA00012552"/>
    </source>
</evidence>
<evidence type="ECO:0000259" key="9">
    <source>
        <dbReference type="PROSITE" id="PS51194"/>
    </source>
</evidence>
<protein>
    <recommendedName>
        <fullName evidence="2">RNA helicase</fullName>
        <ecNumber evidence="2">3.6.4.13</ecNumber>
    </recommendedName>
</protein>
<keyword evidence="4" id="KW-0378">Hydrolase</keyword>
<dbReference type="FunCoup" id="A0A2P6NMS4">
    <property type="interactions" value="41"/>
</dbReference>
<gene>
    <name evidence="10" type="ORF">PROFUN_07021</name>
</gene>
<dbReference type="InParanoid" id="A0A2P6NMS4"/>
<dbReference type="PANTHER" id="PTHR18934">
    <property type="entry name" value="ATP-DEPENDENT RNA HELICASE"/>
    <property type="match status" value="1"/>
</dbReference>
<dbReference type="EC" id="3.6.4.13" evidence="2"/>
<dbReference type="OrthoDB" id="10253254at2759"/>
<comment type="catalytic activity">
    <reaction evidence="7">
        <text>ATP + H2O = ADP + phosphate + H(+)</text>
        <dbReference type="Rhea" id="RHEA:13065"/>
        <dbReference type="ChEBI" id="CHEBI:15377"/>
        <dbReference type="ChEBI" id="CHEBI:15378"/>
        <dbReference type="ChEBI" id="CHEBI:30616"/>
        <dbReference type="ChEBI" id="CHEBI:43474"/>
        <dbReference type="ChEBI" id="CHEBI:456216"/>
        <dbReference type="EC" id="3.6.4.13"/>
    </reaction>
</comment>
<name>A0A2P6NMS4_9EUKA</name>
<dbReference type="SMART" id="SM00487">
    <property type="entry name" value="DEXDc"/>
    <property type="match status" value="1"/>
</dbReference>
<dbReference type="Pfam" id="PF04408">
    <property type="entry name" value="WHD_HA2"/>
    <property type="match status" value="1"/>
</dbReference>
<dbReference type="Pfam" id="PF21010">
    <property type="entry name" value="HA2_C"/>
    <property type="match status" value="1"/>
</dbReference>
<dbReference type="STRING" id="1890364.A0A2P6NMS4"/>
<dbReference type="PROSITE" id="PS51192">
    <property type="entry name" value="HELICASE_ATP_BIND_1"/>
    <property type="match status" value="1"/>
</dbReference>
<dbReference type="PROSITE" id="PS00690">
    <property type="entry name" value="DEAH_ATP_HELICASE"/>
    <property type="match status" value="1"/>
</dbReference>
<dbReference type="GO" id="GO:0003724">
    <property type="term" value="F:RNA helicase activity"/>
    <property type="evidence" value="ECO:0007669"/>
    <property type="project" value="UniProtKB-EC"/>
</dbReference>
<dbReference type="AlphaFoldDB" id="A0A2P6NMS4"/>
<dbReference type="InterPro" id="IPR001650">
    <property type="entry name" value="Helicase_C-like"/>
</dbReference>
<keyword evidence="5 10" id="KW-0347">Helicase</keyword>
<evidence type="ECO:0000256" key="6">
    <source>
        <dbReference type="ARBA" id="ARBA00022840"/>
    </source>
</evidence>
<feature type="domain" description="Helicase C-terminal" evidence="9">
    <location>
        <begin position="268"/>
        <end position="437"/>
    </location>
</feature>
<dbReference type="FunFam" id="3.40.50.300:FF:000578">
    <property type="entry name" value="probable ATP-dependent RNA helicase DHX35"/>
    <property type="match status" value="1"/>
</dbReference>
<dbReference type="SMART" id="SM00847">
    <property type="entry name" value="HA2"/>
    <property type="match status" value="1"/>
</dbReference>